<evidence type="ECO:0000313" key="3">
    <source>
        <dbReference type="Proteomes" id="UP000244081"/>
    </source>
</evidence>
<proteinExistence type="predicted"/>
<protein>
    <recommendedName>
        <fullName evidence="4">Sporulation related protein</fullName>
    </recommendedName>
</protein>
<dbReference type="RefSeq" id="WP_107987889.1">
    <property type="nucleotide sequence ID" value="NZ_QAYG01000001.1"/>
</dbReference>
<reference evidence="2 3" key="1">
    <citation type="submission" date="2018-04" db="EMBL/GenBank/DDBJ databases">
        <title>Genomic Encyclopedia of Archaeal and Bacterial Type Strains, Phase II (KMG-II): from individual species to whole genera.</title>
        <authorList>
            <person name="Goeker M."/>
        </authorList>
    </citation>
    <scope>NUCLEOTIDE SEQUENCE [LARGE SCALE GENOMIC DNA]</scope>
    <source>
        <strain evidence="2 3">DSM 23382</strain>
    </source>
</reference>
<comment type="caution">
    <text evidence="2">The sequence shown here is derived from an EMBL/GenBank/DDBJ whole genome shotgun (WGS) entry which is preliminary data.</text>
</comment>
<dbReference type="Proteomes" id="UP000244081">
    <property type="component" value="Unassembled WGS sequence"/>
</dbReference>
<evidence type="ECO:0000313" key="2">
    <source>
        <dbReference type="EMBL" id="PTW62300.1"/>
    </source>
</evidence>
<organism evidence="2 3">
    <name type="scientific">Breoghania corrubedonensis</name>
    <dbReference type="NCBI Taxonomy" id="665038"/>
    <lineage>
        <taxon>Bacteria</taxon>
        <taxon>Pseudomonadati</taxon>
        <taxon>Pseudomonadota</taxon>
        <taxon>Alphaproteobacteria</taxon>
        <taxon>Hyphomicrobiales</taxon>
        <taxon>Stappiaceae</taxon>
        <taxon>Breoghania</taxon>
    </lineage>
</organism>
<dbReference type="EMBL" id="QAYG01000001">
    <property type="protein sequence ID" value="PTW62300.1"/>
    <property type="molecule type" value="Genomic_DNA"/>
</dbReference>
<sequence>MKSKLFLVGSAVLIGLMSTQADAKLKGKPQSLKIEQHQLPFAIKVGVQSNNYVSPGNTYTFVVRTEGACKKGHRISDVQAMVGVPSGPLMEYASYEGLPEIFSLNGKDQRTFKHIASKAVPMSAVYLAGFKSPQAFCEHKRAKLKADGWSNAAILDRDWTYKINNKVSVVMGCRRKANKHPKPWEIGRKLAKTSLPVQVVCLAR</sequence>
<gene>
    <name evidence="2" type="ORF">C8N35_101340</name>
</gene>
<keyword evidence="1" id="KW-0732">Signal</keyword>
<feature type="chain" id="PRO_5015542971" description="Sporulation related protein" evidence="1">
    <location>
        <begin position="24"/>
        <end position="204"/>
    </location>
</feature>
<evidence type="ECO:0008006" key="4">
    <source>
        <dbReference type="Google" id="ProtNLM"/>
    </source>
</evidence>
<keyword evidence="3" id="KW-1185">Reference proteome</keyword>
<evidence type="ECO:0000256" key="1">
    <source>
        <dbReference type="SAM" id="SignalP"/>
    </source>
</evidence>
<feature type="signal peptide" evidence="1">
    <location>
        <begin position="1"/>
        <end position="23"/>
    </location>
</feature>
<dbReference type="AlphaFoldDB" id="A0A2T5VEY0"/>
<accession>A0A2T5VEY0</accession>
<name>A0A2T5VEY0_9HYPH</name>